<evidence type="ECO:0000256" key="2">
    <source>
        <dbReference type="ARBA" id="ARBA00022475"/>
    </source>
</evidence>
<dbReference type="STRING" id="7370.A0A1I8MPD6"/>
<feature type="transmembrane region" description="Helical" evidence="13">
    <location>
        <begin position="293"/>
        <end position="313"/>
    </location>
</feature>
<evidence type="ECO:0000256" key="5">
    <source>
        <dbReference type="ARBA" id="ARBA00022725"/>
    </source>
</evidence>
<evidence type="ECO:0000256" key="11">
    <source>
        <dbReference type="ARBA" id="ARBA00037946"/>
    </source>
</evidence>
<evidence type="ECO:0000256" key="7">
    <source>
        <dbReference type="ARBA" id="ARBA00023136"/>
    </source>
</evidence>
<dbReference type="RefSeq" id="XP_005190201.1">
    <property type="nucleotide sequence ID" value="XM_005190144.2"/>
</dbReference>
<reference evidence="16" key="2">
    <citation type="submission" date="2025-04" db="UniProtKB">
        <authorList>
            <consortium name="RefSeq"/>
        </authorList>
    </citation>
    <scope>IDENTIFICATION</scope>
    <source>
        <strain evidence="16">Aabys</strain>
    </source>
</reference>
<dbReference type="GeneID" id="101889206"/>
<keyword evidence="5 13" id="KW-0552">Olfaction</keyword>
<organism evidence="14">
    <name type="scientific">Musca domestica</name>
    <name type="common">House fly</name>
    <dbReference type="NCBI Taxonomy" id="7370"/>
    <lineage>
        <taxon>Eukaryota</taxon>
        <taxon>Metazoa</taxon>
        <taxon>Ecdysozoa</taxon>
        <taxon>Arthropoda</taxon>
        <taxon>Hexapoda</taxon>
        <taxon>Insecta</taxon>
        <taxon>Pterygota</taxon>
        <taxon>Neoptera</taxon>
        <taxon>Endopterygota</taxon>
        <taxon>Diptera</taxon>
        <taxon>Brachycera</taxon>
        <taxon>Muscomorpha</taxon>
        <taxon>Muscoidea</taxon>
        <taxon>Muscidae</taxon>
        <taxon>Musca</taxon>
    </lineage>
</organism>
<keyword evidence="9 13" id="KW-0807">Transducer</keyword>
<dbReference type="VEuPathDB" id="VectorBase:MDOMA2_010885"/>
<dbReference type="GO" id="GO:0005886">
    <property type="term" value="C:plasma membrane"/>
    <property type="evidence" value="ECO:0007669"/>
    <property type="project" value="UniProtKB-SubCell"/>
</dbReference>
<feature type="transmembrane region" description="Helical" evidence="13">
    <location>
        <begin position="182"/>
        <end position="201"/>
    </location>
</feature>
<evidence type="ECO:0000256" key="4">
    <source>
        <dbReference type="ARBA" id="ARBA00022692"/>
    </source>
</evidence>
<sequence length="390" mass="46226">MNSREHRELLEIFYKKQSYVFRLLALWKLPDTVTERFRLLHRFYFYYILFFWVLSFDASCMIQFIANITDLNEVIKVFFIFATSLAVFAKFATIKLKNHLYAELIETIHEPAYRPVNSREVKIFRQTHRLCGTVRNFYLVISLCALNVVMLTQYIFDNSELPLSLYNPINIDTKLRYRLMYLYQYVAVSICCYMNIAFDSISASFMIHIKGQLDILCDRLEHLGMDQESRDEDITRQLKNCVKYYGDIIHIVRIAENLISFPISIQIACSVLVLVANFYAMSFLSDPGDYANFIKFLIYQLCMLSQIYILCYFPSEVTAKSEEVPYYLYCSNWVYWNRMNRKLTLLMMTRFDIPIRIRSINPTYTFNLAAFTSIVNSSYSYFALLKRINS</sequence>
<comment type="caution">
    <text evidence="13">Lacks conserved residue(s) required for the propagation of feature annotation.</text>
</comment>
<keyword evidence="7 13" id="KW-0472">Membrane</keyword>
<comment type="function">
    <text evidence="10">Odorant receptor which mediates acceptance or avoidance behavior, depending on its substrates. The odorant receptor repertoire encodes a large collection of odor stimuli that vary widely in identity, intensity, and duration. May form a complex with Orco to form odorant-sensing units, providing sensitive and prolonged odorant signaling and calcium permeability.</text>
</comment>
<evidence type="ECO:0000313" key="16">
    <source>
        <dbReference type="RefSeq" id="XP_005190201.1"/>
    </source>
</evidence>
<dbReference type="GO" id="GO:0004984">
    <property type="term" value="F:olfactory receptor activity"/>
    <property type="evidence" value="ECO:0007669"/>
    <property type="project" value="InterPro"/>
</dbReference>
<evidence type="ECO:0000256" key="8">
    <source>
        <dbReference type="ARBA" id="ARBA00023170"/>
    </source>
</evidence>
<comment type="subunit">
    <text evidence="12">Interacts with Orco. Complexes exist early in the endomembrane system in olfactory sensory neurons (OSNs), coupling these complexes to the conserved ciliary trafficking pathway.</text>
</comment>
<keyword evidence="8 13" id="KW-0675">Receptor</keyword>
<evidence type="ECO:0000256" key="3">
    <source>
        <dbReference type="ARBA" id="ARBA00022606"/>
    </source>
</evidence>
<name>A0A1I8MPD6_MUSDO</name>
<evidence type="ECO:0000313" key="15">
    <source>
        <dbReference type="Proteomes" id="UP001652621"/>
    </source>
</evidence>
<dbReference type="InterPro" id="IPR004117">
    <property type="entry name" value="7tm6_olfct_rcpt"/>
</dbReference>
<feature type="transmembrane region" description="Helical" evidence="13">
    <location>
        <begin position="137"/>
        <end position="156"/>
    </location>
</feature>
<evidence type="ECO:0000256" key="13">
    <source>
        <dbReference type="RuleBase" id="RU351113"/>
    </source>
</evidence>
<keyword evidence="4 13" id="KW-0812">Transmembrane</keyword>
<evidence type="ECO:0000256" key="12">
    <source>
        <dbReference type="ARBA" id="ARBA00038679"/>
    </source>
</evidence>
<evidence type="ECO:0000256" key="1">
    <source>
        <dbReference type="ARBA" id="ARBA00004651"/>
    </source>
</evidence>
<accession>A0A1I8MPD6</accession>
<feature type="transmembrane region" description="Helical" evidence="13">
    <location>
        <begin position="74"/>
        <end position="92"/>
    </location>
</feature>
<dbReference type="PANTHER" id="PTHR21137">
    <property type="entry name" value="ODORANT RECEPTOR"/>
    <property type="match status" value="1"/>
</dbReference>
<proteinExistence type="inferred from homology"/>
<gene>
    <name evidence="14" type="primary">101889206</name>
    <name evidence="16" type="synonym">LOC101889206</name>
</gene>
<comment type="subcellular location">
    <subcellularLocation>
        <location evidence="1 13">Cell membrane</location>
        <topology evidence="1 13">Multi-pass membrane protein</topology>
    </subcellularLocation>
</comment>
<keyword evidence="3 13" id="KW-0716">Sensory transduction</keyword>
<dbReference type="EnsemblMetazoa" id="MDOA007080-RA">
    <property type="protein sequence ID" value="MDOA007080-PA"/>
    <property type="gene ID" value="MDOA007080"/>
</dbReference>
<reference evidence="14" key="1">
    <citation type="submission" date="2020-05" db="UniProtKB">
        <authorList>
            <consortium name="EnsemblMetazoa"/>
        </authorList>
    </citation>
    <scope>IDENTIFICATION</scope>
    <source>
        <strain evidence="14">Aabys</strain>
    </source>
</reference>
<evidence type="ECO:0000313" key="14">
    <source>
        <dbReference type="EnsemblMetazoa" id="MDOA007080-PA"/>
    </source>
</evidence>
<evidence type="ECO:0000256" key="6">
    <source>
        <dbReference type="ARBA" id="ARBA00022989"/>
    </source>
</evidence>
<keyword evidence="6 13" id="KW-1133">Transmembrane helix</keyword>
<dbReference type="VEuPathDB" id="VectorBase:MDOA007080"/>
<dbReference type="OrthoDB" id="5846619at2759"/>
<dbReference type="GO" id="GO:0007165">
    <property type="term" value="P:signal transduction"/>
    <property type="evidence" value="ECO:0007669"/>
    <property type="project" value="UniProtKB-KW"/>
</dbReference>
<feature type="transmembrane region" description="Helical" evidence="13">
    <location>
        <begin position="44"/>
        <end position="68"/>
    </location>
</feature>
<evidence type="ECO:0000256" key="9">
    <source>
        <dbReference type="ARBA" id="ARBA00023224"/>
    </source>
</evidence>
<dbReference type="eggNOG" id="ENOG502SV87">
    <property type="taxonomic scope" value="Eukaryota"/>
</dbReference>
<keyword evidence="15" id="KW-1185">Reference proteome</keyword>
<dbReference type="Proteomes" id="UP001652621">
    <property type="component" value="Unplaced"/>
</dbReference>
<keyword evidence="2" id="KW-1003">Cell membrane</keyword>
<comment type="similarity">
    <text evidence="11">Belongs to the insect chemoreceptor superfamily. Heteromeric odorant receptor channel (TC 1.A.69) family. Or2a subfamily.</text>
</comment>
<evidence type="ECO:0000256" key="10">
    <source>
        <dbReference type="ARBA" id="ARBA00037764"/>
    </source>
</evidence>
<protein>
    <recommendedName>
        <fullName evidence="13">Odorant receptor</fullName>
    </recommendedName>
</protein>
<dbReference type="AlphaFoldDB" id="A0A1I8MPD6"/>
<dbReference type="PANTHER" id="PTHR21137:SF37">
    <property type="entry name" value="ODORANT RECEPTOR 46A, ISOFORM B-RELATED"/>
    <property type="match status" value="1"/>
</dbReference>
<dbReference type="Pfam" id="PF02949">
    <property type="entry name" value="7tm_6"/>
    <property type="match status" value="1"/>
</dbReference>
<dbReference type="GO" id="GO:0005549">
    <property type="term" value="F:odorant binding"/>
    <property type="evidence" value="ECO:0007669"/>
    <property type="project" value="InterPro"/>
</dbReference>
<dbReference type="KEGG" id="mde:101889206"/>
<feature type="transmembrane region" description="Helical" evidence="13">
    <location>
        <begin position="258"/>
        <end position="281"/>
    </location>
</feature>